<sequence length="465" mass="50121">MGDWQHAGEDEVLAGLAAAQQRMNGAYRELLEVVAEAERRGLAGAHGYVDAVRLVACTQNVSKAEARRRVAAAGSVLPGRTLTGAETAAPLPAAAQALAEHAISHEHVDVIRQILGALKPHLEPHRAELEEYLAEQARTFDPHSLRTLGKRRVAFLDPDGPKPRDGSPSRNRLSFAEDGAGWDVRGWLDRESAAVLRSALSPLSAPRPASGGCEDAPAEPAEKDPRTFAEREGDALVELARRVMTAGALPLERAERPQVTVVIPLEVLEERIAGAGLMGFADGIGRGAITAERARRWACDAEVVPVVLGEAGQPLDVGRSARTAPRWLRRALRQRDGGCAFPNCPIPAQWCEAHHIIHWACGGETSLDNTVLLCGAHHDLLHVGDWTVAITDGFPLFHPPPWVPGGPRRNALHRVDRPHRTSRAPGRRRTGPPTRRDGNRAPARWDGALRSGGAPPRGRAGVAQW</sequence>
<keyword evidence="4" id="KW-1185">Reference proteome</keyword>
<protein>
    <submittedName>
        <fullName evidence="3">HNH endonuclease signature motif containing protein</fullName>
    </submittedName>
</protein>
<gene>
    <name evidence="3" type="ORF">GCM10009559_15660</name>
</gene>
<proteinExistence type="predicted"/>
<dbReference type="Proteomes" id="UP001499967">
    <property type="component" value="Unassembled WGS sequence"/>
</dbReference>
<dbReference type="InterPro" id="IPR003615">
    <property type="entry name" value="HNH_nuc"/>
</dbReference>
<feature type="compositionally biased region" description="Basic and acidic residues" evidence="1">
    <location>
        <begin position="220"/>
        <end position="229"/>
    </location>
</feature>
<dbReference type="Gene3D" id="1.10.30.50">
    <property type="match status" value="1"/>
</dbReference>
<keyword evidence="3" id="KW-0255">Endonuclease</keyword>
<keyword evidence="3" id="KW-0378">Hydrolase</keyword>
<feature type="compositionally biased region" description="Basic residues" evidence="1">
    <location>
        <begin position="420"/>
        <end position="430"/>
    </location>
</feature>
<feature type="region of interest" description="Disordered" evidence="1">
    <location>
        <begin position="152"/>
        <end position="175"/>
    </location>
</feature>
<evidence type="ECO:0000259" key="2">
    <source>
        <dbReference type="SMART" id="SM00507"/>
    </source>
</evidence>
<dbReference type="CDD" id="cd00085">
    <property type="entry name" value="HNHc"/>
    <property type="match status" value="1"/>
</dbReference>
<feature type="region of interest" description="Disordered" evidence="1">
    <location>
        <begin position="405"/>
        <end position="465"/>
    </location>
</feature>
<dbReference type="EMBL" id="BAAAHP010000045">
    <property type="protein sequence ID" value="GAA0929099.1"/>
    <property type="molecule type" value="Genomic_DNA"/>
</dbReference>
<name>A0ABP4A2E1_9PSEU</name>
<organism evidence="3 4">
    <name type="scientific">Pseudonocardia zijingensis</name>
    <dbReference type="NCBI Taxonomy" id="153376"/>
    <lineage>
        <taxon>Bacteria</taxon>
        <taxon>Bacillati</taxon>
        <taxon>Actinomycetota</taxon>
        <taxon>Actinomycetes</taxon>
        <taxon>Pseudonocardiales</taxon>
        <taxon>Pseudonocardiaceae</taxon>
        <taxon>Pseudonocardia</taxon>
    </lineage>
</organism>
<dbReference type="InterPro" id="IPR003870">
    <property type="entry name" value="DUF222"/>
</dbReference>
<feature type="region of interest" description="Disordered" evidence="1">
    <location>
        <begin position="202"/>
        <end position="229"/>
    </location>
</feature>
<evidence type="ECO:0000256" key="1">
    <source>
        <dbReference type="SAM" id="MobiDB-lite"/>
    </source>
</evidence>
<evidence type="ECO:0000313" key="4">
    <source>
        <dbReference type="Proteomes" id="UP001499967"/>
    </source>
</evidence>
<dbReference type="RefSeq" id="WP_343940505.1">
    <property type="nucleotide sequence ID" value="NZ_BAAAHP010000045.1"/>
</dbReference>
<keyword evidence="3" id="KW-0540">Nuclease</keyword>
<reference evidence="4" key="1">
    <citation type="journal article" date="2019" name="Int. J. Syst. Evol. Microbiol.">
        <title>The Global Catalogue of Microorganisms (GCM) 10K type strain sequencing project: providing services to taxonomists for standard genome sequencing and annotation.</title>
        <authorList>
            <consortium name="The Broad Institute Genomics Platform"/>
            <consortium name="The Broad Institute Genome Sequencing Center for Infectious Disease"/>
            <person name="Wu L."/>
            <person name="Ma J."/>
        </authorList>
    </citation>
    <scope>NUCLEOTIDE SEQUENCE [LARGE SCALE GENOMIC DNA]</scope>
    <source>
        <strain evidence="4">JCM 11117</strain>
    </source>
</reference>
<evidence type="ECO:0000313" key="3">
    <source>
        <dbReference type="EMBL" id="GAA0929099.1"/>
    </source>
</evidence>
<comment type="caution">
    <text evidence="3">The sequence shown here is derived from an EMBL/GenBank/DDBJ whole genome shotgun (WGS) entry which is preliminary data.</text>
</comment>
<accession>A0ABP4A2E1</accession>
<dbReference type="Pfam" id="PF02720">
    <property type="entry name" value="DUF222"/>
    <property type="match status" value="1"/>
</dbReference>
<dbReference type="SMART" id="SM00507">
    <property type="entry name" value="HNHc"/>
    <property type="match status" value="1"/>
</dbReference>
<dbReference type="GO" id="GO:0004519">
    <property type="term" value="F:endonuclease activity"/>
    <property type="evidence" value="ECO:0007669"/>
    <property type="project" value="UniProtKB-KW"/>
</dbReference>
<feature type="compositionally biased region" description="Low complexity" evidence="1">
    <location>
        <begin position="448"/>
        <end position="465"/>
    </location>
</feature>
<feature type="domain" description="HNH nuclease" evidence="2">
    <location>
        <begin position="327"/>
        <end position="379"/>
    </location>
</feature>